<dbReference type="InterPro" id="IPR051961">
    <property type="entry name" value="Fungal_Metabolite_Diox"/>
</dbReference>
<proteinExistence type="predicted"/>
<reference evidence="1 2" key="1">
    <citation type="journal article" date="2016" name="Nat. Commun.">
        <title>Ectomycorrhizal ecology is imprinted in the genome of the dominant symbiotic fungus Cenococcum geophilum.</title>
        <authorList>
            <consortium name="DOE Joint Genome Institute"/>
            <person name="Peter M."/>
            <person name="Kohler A."/>
            <person name="Ohm R.A."/>
            <person name="Kuo A."/>
            <person name="Krutzmann J."/>
            <person name="Morin E."/>
            <person name="Arend M."/>
            <person name="Barry K.W."/>
            <person name="Binder M."/>
            <person name="Choi C."/>
            <person name="Clum A."/>
            <person name="Copeland A."/>
            <person name="Grisel N."/>
            <person name="Haridas S."/>
            <person name="Kipfer T."/>
            <person name="LaButti K."/>
            <person name="Lindquist E."/>
            <person name="Lipzen A."/>
            <person name="Maire R."/>
            <person name="Meier B."/>
            <person name="Mihaltcheva S."/>
            <person name="Molinier V."/>
            <person name="Murat C."/>
            <person name="Poggeler S."/>
            <person name="Quandt C.A."/>
            <person name="Sperisen C."/>
            <person name="Tritt A."/>
            <person name="Tisserant E."/>
            <person name="Crous P.W."/>
            <person name="Henrissat B."/>
            <person name="Nehls U."/>
            <person name="Egli S."/>
            <person name="Spatafora J.W."/>
            <person name="Grigoriev I.V."/>
            <person name="Martin F.M."/>
        </authorList>
    </citation>
    <scope>NUCLEOTIDE SEQUENCE [LARGE SCALE GENOMIC DNA]</scope>
    <source>
        <strain evidence="1 2">CBS 207.34</strain>
    </source>
</reference>
<sequence>MSFSIDPIRISLSQSELKVGALTQRNLEIATRALHRDGMIIIEKLIPEALLDKLNEKMVKDAYELQARKDSPCNFNKGYVQQDPPLTADWFSEEIYFNSIVTQVTSTTLGPFPLVSFISGNTAFPPATTSLPTSQPTQTDAAFDHLDLPFSLVVNIPLTTMTPENGSTELWLGTHSITTLGCQEGVHGDRASGRIKTKLIEERKKVRGPCQPVVARGSVVIRDLRIWYRDMPNLSNAPRIMLTLLHFAPWYRNTMQVEFAEELRPLVWRERIGLRVAARFLTKYEAEKRYLNRPFSNVYGFDQQKRIEGIF</sequence>
<gene>
    <name evidence="1" type="ORF">AOQ84DRAFT_441138</name>
</gene>
<name>A0A8E2JQK3_9PEZI</name>
<keyword evidence="2" id="KW-1185">Reference proteome</keyword>
<accession>A0A8E2JQK3</accession>
<dbReference type="Gene3D" id="2.60.120.620">
    <property type="entry name" value="q2cbj1_9rhob like domain"/>
    <property type="match status" value="1"/>
</dbReference>
<dbReference type="Pfam" id="PF05721">
    <property type="entry name" value="PhyH"/>
    <property type="match status" value="1"/>
</dbReference>
<dbReference type="GO" id="GO:0051213">
    <property type="term" value="F:dioxygenase activity"/>
    <property type="evidence" value="ECO:0007669"/>
    <property type="project" value="UniProtKB-KW"/>
</dbReference>
<organism evidence="1 2">
    <name type="scientific">Glonium stellatum</name>
    <dbReference type="NCBI Taxonomy" id="574774"/>
    <lineage>
        <taxon>Eukaryota</taxon>
        <taxon>Fungi</taxon>
        <taxon>Dikarya</taxon>
        <taxon>Ascomycota</taxon>
        <taxon>Pezizomycotina</taxon>
        <taxon>Dothideomycetes</taxon>
        <taxon>Pleosporomycetidae</taxon>
        <taxon>Gloniales</taxon>
        <taxon>Gloniaceae</taxon>
        <taxon>Glonium</taxon>
    </lineage>
</organism>
<dbReference type="OrthoDB" id="407832at2759"/>
<keyword evidence="1" id="KW-0223">Dioxygenase</keyword>
<dbReference type="EMBL" id="KV750161">
    <property type="protein sequence ID" value="OCL05975.1"/>
    <property type="molecule type" value="Genomic_DNA"/>
</dbReference>
<dbReference type="InterPro" id="IPR008775">
    <property type="entry name" value="Phytyl_CoA_dOase-like"/>
</dbReference>
<keyword evidence="1" id="KW-0560">Oxidoreductase</keyword>
<evidence type="ECO:0000313" key="1">
    <source>
        <dbReference type="EMBL" id="OCL05975.1"/>
    </source>
</evidence>
<dbReference type="SUPFAM" id="SSF51197">
    <property type="entry name" value="Clavaminate synthase-like"/>
    <property type="match status" value="1"/>
</dbReference>
<dbReference type="PANTHER" id="PTHR37563:SF2">
    <property type="entry name" value="PHYTANOYL-COA DIOXYGENASE FAMILY PROTEIN (AFU_ORTHOLOGUE AFUA_2G03330)"/>
    <property type="match status" value="1"/>
</dbReference>
<dbReference type="PANTHER" id="PTHR37563">
    <property type="entry name" value="PHYTANOYL-COA DIOXYGENASE FAMILY PROTEIN (AFU_ORTHOLOGUE AFUA_2G03330)"/>
    <property type="match status" value="1"/>
</dbReference>
<evidence type="ECO:0000313" key="2">
    <source>
        <dbReference type="Proteomes" id="UP000250140"/>
    </source>
</evidence>
<dbReference type="Proteomes" id="UP000250140">
    <property type="component" value="Unassembled WGS sequence"/>
</dbReference>
<protein>
    <submittedName>
        <fullName evidence="1">Phytanoyl-CoA dioxygenase family protein</fullName>
    </submittedName>
</protein>
<dbReference type="AlphaFoldDB" id="A0A8E2JQK3"/>